<dbReference type="Pfam" id="PF01095">
    <property type="entry name" value="Pectinesterase"/>
    <property type="match status" value="1"/>
</dbReference>
<dbReference type="GO" id="GO:0030599">
    <property type="term" value="F:pectinesterase activity"/>
    <property type="evidence" value="ECO:0007669"/>
    <property type="project" value="UniProtKB-UniRule"/>
</dbReference>
<feature type="region of interest" description="Disordered" evidence="14">
    <location>
        <begin position="450"/>
        <end position="517"/>
    </location>
</feature>
<dbReference type="InterPro" id="IPR012334">
    <property type="entry name" value="Pectin_lyas_fold"/>
</dbReference>
<dbReference type="GO" id="GO:0004857">
    <property type="term" value="F:enzyme inhibitor activity"/>
    <property type="evidence" value="ECO:0007669"/>
    <property type="project" value="InterPro"/>
</dbReference>
<dbReference type="PROSITE" id="PS00800">
    <property type="entry name" value="PECTINESTERASE_1"/>
    <property type="match status" value="1"/>
</dbReference>
<evidence type="ECO:0000256" key="9">
    <source>
        <dbReference type="ARBA" id="ARBA00023085"/>
    </source>
</evidence>
<evidence type="ECO:0000256" key="11">
    <source>
        <dbReference type="ARBA" id="ARBA00047928"/>
    </source>
</evidence>
<keyword evidence="9 13" id="KW-0063">Aspartyl esterase</keyword>
<feature type="compositionally biased region" description="Polar residues" evidence="14">
    <location>
        <begin position="507"/>
        <end position="517"/>
    </location>
</feature>
<comment type="function">
    <text evidence="13">Acts in the modification of cell walls via demethylesterification of cell wall pectin.</text>
</comment>
<evidence type="ECO:0000256" key="7">
    <source>
        <dbReference type="ARBA" id="ARBA00022525"/>
    </source>
</evidence>
<dbReference type="Pfam" id="PF04043">
    <property type="entry name" value="PMEI"/>
    <property type="match status" value="1"/>
</dbReference>
<feature type="compositionally biased region" description="Polar residues" evidence="14">
    <location>
        <begin position="465"/>
        <end position="479"/>
    </location>
</feature>
<dbReference type="NCBIfam" id="TIGR01614">
    <property type="entry name" value="PME_inhib"/>
    <property type="match status" value="1"/>
</dbReference>
<comment type="pathway">
    <text evidence="2 13">Glycan metabolism; pectin degradation; 2-dehydro-3-deoxy-D-gluconate from pectin: step 1/5.</text>
</comment>
<dbReference type="InterPro" id="IPR011050">
    <property type="entry name" value="Pectin_lyase_fold/virulence"/>
</dbReference>
<dbReference type="SUPFAM" id="SSF101148">
    <property type="entry name" value="Plant invertase/pectin methylesterase inhibitor"/>
    <property type="match status" value="1"/>
</dbReference>
<dbReference type="InterPro" id="IPR006501">
    <property type="entry name" value="Pectinesterase_inhib_dom"/>
</dbReference>
<organism evidence="16 17">
    <name type="scientific">Phtheirospermum japonicum</name>
    <dbReference type="NCBI Taxonomy" id="374723"/>
    <lineage>
        <taxon>Eukaryota</taxon>
        <taxon>Viridiplantae</taxon>
        <taxon>Streptophyta</taxon>
        <taxon>Embryophyta</taxon>
        <taxon>Tracheophyta</taxon>
        <taxon>Spermatophyta</taxon>
        <taxon>Magnoliopsida</taxon>
        <taxon>eudicotyledons</taxon>
        <taxon>Gunneridae</taxon>
        <taxon>Pentapetalae</taxon>
        <taxon>asterids</taxon>
        <taxon>lamiids</taxon>
        <taxon>Lamiales</taxon>
        <taxon>Orobanchaceae</taxon>
        <taxon>Orobanchaceae incertae sedis</taxon>
        <taxon>Phtheirospermum</taxon>
    </lineage>
</organism>
<dbReference type="UniPathway" id="UPA00545">
    <property type="reaction ID" value="UER00823"/>
</dbReference>
<comment type="subcellular location">
    <subcellularLocation>
        <location evidence="1 13">Secreted</location>
        <location evidence="1 13">Cell wall</location>
    </subcellularLocation>
</comment>
<comment type="caution">
    <text evidence="16">The sequence shown here is derived from an EMBL/GenBank/DDBJ whole genome shotgun (WGS) entry which is preliminary data.</text>
</comment>
<comment type="similarity">
    <text evidence="3">In the N-terminal section; belongs to the PMEI family.</text>
</comment>
<dbReference type="FunFam" id="2.160.20.10:FF:000029">
    <property type="entry name" value="Pectinesterase 4"/>
    <property type="match status" value="1"/>
</dbReference>
<dbReference type="Gene3D" id="2.160.20.10">
    <property type="entry name" value="Single-stranded right-handed beta-helix, Pectin lyase-like"/>
    <property type="match status" value="1"/>
</dbReference>
<sequence length="517" mass="55319">MGDSKKKVAVAGLASILLVAAVVAVAVGTTKKNSDDVTTSTKAVDAVCSPTDYKETCQKSLAHANTTDPRELIEVAFKAAIDDILGVVKDSALLKEAAKDESTKDAFNVCEEVLGTAADDLKRSVEKISELDASKMTEFVEDLKTWLSAVVTNQETCIDAFENTTGDTGEKMKTLLKTAREMSSNSLAMVSDITSLLSSLNLGSISSSRKLLSDDPTDYEPGTEPSMWPRRNLLANVNPNAVVAQDGSGHFKTINEAIAMVPKKNSVPFLIYVKAGVYKEHVEIPKGAYKIVMFGDGPLKTIITDKKNFAAGTKTFQSATVAVNADDFFARDIGIENTAGPEGHQAVALRVSGDRAVFFNVHINGYQDTLYTHTYRQFYRDCVISGTIDFIFGDALAIFQNCQFVVRRPMDNQACMVTAQGRIDPRSQGAIVIQNGNIVAGARILPSTEANHRLPRPPMEGASPGPSSCNRTSTASSPPTAGPRGWATSRSTRCSTPSTRTAGLGRTNPNGSSGRVS</sequence>
<evidence type="ECO:0000256" key="6">
    <source>
        <dbReference type="ARBA" id="ARBA00022512"/>
    </source>
</evidence>
<evidence type="ECO:0000313" key="16">
    <source>
        <dbReference type="EMBL" id="GFQ04104.1"/>
    </source>
</evidence>
<dbReference type="FunFam" id="1.20.140.40:FF:000001">
    <property type="entry name" value="Pectinesterase"/>
    <property type="match status" value="1"/>
</dbReference>
<dbReference type="GO" id="GO:0045490">
    <property type="term" value="P:pectin catabolic process"/>
    <property type="evidence" value="ECO:0007669"/>
    <property type="project" value="UniProtKB-UniRule"/>
</dbReference>
<evidence type="ECO:0000256" key="1">
    <source>
        <dbReference type="ARBA" id="ARBA00004191"/>
    </source>
</evidence>
<keyword evidence="7 13" id="KW-0964">Secreted</keyword>
<keyword evidence="8 13" id="KW-0378">Hydrolase</keyword>
<evidence type="ECO:0000256" key="3">
    <source>
        <dbReference type="ARBA" id="ARBA00006027"/>
    </source>
</evidence>
<dbReference type="SUPFAM" id="SSF51126">
    <property type="entry name" value="Pectin lyase-like"/>
    <property type="match status" value="1"/>
</dbReference>
<feature type="domain" description="Pectinesterase inhibitor" evidence="15">
    <location>
        <begin position="39"/>
        <end position="189"/>
    </location>
</feature>
<dbReference type="InterPro" id="IPR018040">
    <property type="entry name" value="Pectinesterase_Tyr_AS"/>
</dbReference>
<dbReference type="EC" id="3.1.1.11" evidence="5 13"/>
<keyword evidence="6 13" id="KW-0134">Cell wall</keyword>
<evidence type="ECO:0000256" key="10">
    <source>
        <dbReference type="ARBA" id="ARBA00023316"/>
    </source>
</evidence>
<evidence type="ECO:0000256" key="5">
    <source>
        <dbReference type="ARBA" id="ARBA00013229"/>
    </source>
</evidence>
<evidence type="ECO:0000256" key="2">
    <source>
        <dbReference type="ARBA" id="ARBA00005184"/>
    </source>
</evidence>
<accession>A0A830D799</accession>
<keyword evidence="10 13" id="KW-0961">Cell wall biogenesis/degradation</keyword>
<dbReference type="AlphaFoldDB" id="A0A830D799"/>
<feature type="active site" evidence="12">
    <location>
        <position position="389"/>
    </location>
</feature>
<evidence type="ECO:0000259" key="15">
    <source>
        <dbReference type="SMART" id="SM00856"/>
    </source>
</evidence>
<feature type="compositionally biased region" description="Low complexity" evidence="14">
    <location>
        <begin position="488"/>
        <end position="501"/>
    </location>
</feature>
<proteinExistence type="inferred from homology"/>
<dbReference type="InterPro" id="IPR000070">
    <property type="entry name" value="Pectinesterase_cat"/>
</dbReference>
<dbReference type="EMBL" id="BMAC01000908">
    <property type="protein sequence ID" value="GFQ04104.1"/>
    <property type="molecule type" value="Genomic_DNA"/>
</dbReference>
<dbReference type="GO" id="GO:0042545">
    <property type="term" value="P:cell wall modification"/>
    <property type="evidence" value="ECO:0007669"/>
    <property type="project" value="UniProtKB-UniRule"/>
</dbReference>
<evidence type="ECO:0000256" key="8">
    <source>
        <dbReference type="ARBA" id="ARBA00022801"/>
    </source>
</evidence>
<dbReference type="Proteomes" id="UP000653305">
    <property type="component" value="Unassembled WGS sequence"/>
</dbReference>
<protein>
    <recommendedName>
        <fullName evidence="5 13">Pectinesterase</fullName>
        <ecNumber evidence="5 13">3.1.1.11</ecNumber>
    </recommendedName>
</protein>
<reference evidence="16" key="1">
    <citation type="submission" date="2020-07" db="EMBL/GenBank/DDBJ databases">
        <title>Ethylene signaling mediates host invasion by parasitic plants.</title>
        <authorList>
            <person name="Yoshida S."/>
        </authorList>
    </citation>
    <scope>NUCLEOTIDE SEQUENCE</scope>
    <source>
        <strain evidence="16">Okayama</strain>
    </source>
</reference>
<dbReference type="InterPro" id="IPR035513">
    <property type="entry name" value="Invertase/methylesterase_inhib"/>
</dbReference>
<dbReference type="SMART" id="SM00856">
    <property type="entry name" value="PMEI"/>
    <property type="match status" value="1"/>
</dbReference>
<dbReference type="CDD" id="cd15798">
    <property type="entry name" value="PMEI-like_3"/>
    <property type="match status" value="1"/>
</dbReference>
<comment type="similarity">
    <text evidence="4">In the C-terminal section; belongs to the pectinesterase family.</text>
</comment>
<evidence type="ECO:0000313" key="17">
    <source>
        <dbReference type="Proteomes" id="UP000653305"/>
    </source>
</evidence>
<name>A0A830D799_9LAMI</name>
<dbReference type="Gene3D" id="1.20.140.40">
    <property type="entry name" value="Invertase/pectin methylesterase inhibitor family protein"/>
    <property type="match status" value="1"/>
</dbReference>
<dbReference type="OrthoDB" id="2019149at2759"/>
<comment type="catalytic activity">
    <reaction evidence="11 13">
        <text>[(1-&gt;4)-alpha-D-galacturonosyl methyl ester](n) + n H2O = [(1-&gt;4)-alpha-D-galacturonosyl](n) + n methanol + n H(+)</text>
        <dbReference type="Rhea" id="RHEA:22380"/>
        <dbReference type="Rhea" id="RHEA-COMP:14570"/>
        <dbReference type="Rhea" id="RHEA-COMP:14573"/>
        <dbReference type="ChEBI" id="CHEBI:15377"/>
        <dbReference type="ChEBI" id="CHEBI:15378"/>
        <dbReference type="ChEBI" id="CHEBI:17790"/>
        <dbReference type="ChEBI" id="CHEBI:140522"/>
        <dbReference type="ChEBI" id="CHEBI:140523"/>
        <dbReference type="EC" id="3.1.1.11"/>
    </reaction>
</comment>
<dbReference type="PANTHER" id="PTHR31707">
    <property type="entry name" value="PECTINESTERASE"/>
    <property type="match status" value="1"/>
</dbReference>
<evidence type="ECO:0000256" key="4">
    <source>
        <dbReference type="ARBA" id="ARBA00007786"/>
    </source>
</evidence>
<dbReference type="PROSITE" id="PS00503">
    <property type="entry name" value="PECTINESTERASE_2"/>
    <property type="match status" value="1"/>
</dbReference>
<keyword evidence="17" id="KW-1185">Reference proteome</keyword>
<evidence type="ECO:0000256" key="13">
    <source>
        <dbReference type="RuleBase" id="RU000589"/>
    </source>
</evidence>
<evidence type="ECO:0000256" key="14">
    <source>
        <dbReference type="SAM" id="MobiDB-lite"/>
    </source>
</evidence>
<dbReference type="InterPro" id="IPR033131">
    <property type="entry name" value="Pectinesterase_Asp_AS"/>
</dbReference>
<feature type="non-terminal residue" evidence="16">
    <location>
        <position position="1"/>
    </location>
</feature>
<gene>
    <name evidence="16" type="ORF">PHJA_002554300</name>
</gene>
<evidence type="ECO:0000256" key="12">
    <source>
        <dbReference type="PROSITE-ProRule" id="PRU10040"/>
    </source>
</evidence>